<evidence type="ECO:0000313" key="2">
    <source>
        <dbReference type="Proteomes" id="UP000694888"/>
    </source>
</evidence>
<dbReference type="PANTHER" id="PTHR10559:SF18">
    <property type="entry name" value="TRANSCOBALAMIN II"/>
    <property type="match status" value="1"/>
</dbReference>
<reference evidence="3 4" key="1">
    <citation type="submission" date="2025-05" db="UniProtKB">
        <authorList>
            <consortium name="RefSeq"/>
        </authorList>
    </citation>
    <scope>IDENTIFICATION</scope>
</reference>
<protein>
    <submittedName>
        <fullName evidence="3 4">Uncharacterized protein LOC101856382</fullName>
    </submittedName>
</protein>
<evidence type="ECO:0000313" key="3">
    <source>
        <dbReference type="RefSeq" id="XP_005109254.1"/>
    </source>
</evidence>
<organism evidence="2 3">
    <name type="scientific">Aplysia californica</name>
    <name type="common">California sea hare</name>
    <dbReference type="NCBI Taxonomy" id="6500"/>
    <lineage>
        <taxon>Eukaryota</taxon>
        <taxon>Metazoa</taxon>
        <taxon>Spiralia</taxon>
        <taxon>Lophotrochozoa</taxon>
        <taxon>Mollusca</taxon>
        <taxon>Gastropoda</taxon>
        <taxon>Heterobranchia</taxon>
        <taxon>Euthyneura</taxon>
        <taxon>Tectipleura</taxon>
        <taxon>Aplysiida</taxon>
        <taxon>Aplysioidea</taxon>
        <taxon>Aplysiidae</taxon>
        <taxon>Aplysia</taxon>
    </lineage>
</organism>
<gene>
    <name evidence="3 4 5" type="primary">LOC101856382</name>
</gene>
<accession>A0ABM0K5K5</accession>
<sequence>MFSSLRLLVMCVVLAAFVHHTQAWWWLGRWWYGYRDVAPPGNRCVAIEDRGPCGICRYPIDVTINVKNELTDSPFKLEETIRQEPQQTLIRFLERAVEQDIQFKFTAIYFKNLGYFIESINGLSGSNFSAFWKISSLPTGADLQCGVSSYVPENGETLLFDLVPIPAQHP</sequence>
<dbReference type="Gene3D" id="2.170.130.30">
    <property type="match status" value="1"/>
</dbReference>
<dbReference type="RefSeq" id="XP_005109255.1">
    <property type="nucleotide sequence ID" value="XM_005109198.3"/>
</dbReference>
<keyword evidence="2" id="KW-1185">Reference proteome</keyword>
<proteinExistence type="predicted"/>
<dbReference type="InterPro" id="IPR051588">
    <property type="entry name" value="Cobalamin_Transport"/>
</dbReference>
<evidence type="ECO:0000313" key="5">
    <source>
        <dbReference type="RefSeq" id="XP_005109256.1"/>
    </source>
</evidence>
<dbReference type="PANTHER" id="PTHR10559">
    <property type="entry name" value="TRANSCOBALAMIN-1/GASTRIC INTRINSIC FACTOR"/>
    <property type="match status" value="1"/>
</dbReference>
<dbReference type="RefSeq" id="XP_005109254.1">
    <property type="nucleotide sequence ID" value="XM_005109197.3"/>
</dbReference>
<evidence type="ECO:0000256" key="1">
    <source>
        <dbReference type="SAM" id="SignalP"/>
    </source>
</evidence>
<dbReference type="Proteomes" id="UP000694888">
    <property type="component" value="Unplaced"/>
</dbReference>
<dbReference type="RefSeq" id="XP_005109256.1">
    <property type="nucleotide sequence ID" value="XM_005109199.3"/>
</dbReference>
<dbReference type="GeneID" id="101856382"/>
<keyword evidence="1" id="KW-0732">Signal</keyword>
<evidence type="ECO:0000313" key="4">
    <source>
        <dbReference type="RefSeq" id="XP_005109255.1"/>
    </source>
</evidence>
<feature type="chain" id="PRO_5045021131" evidence="1">
    <location>
        <begin position="24"/>
        <end position="170"/>
    </location>
</feature>
<feature type="signal peptide" evidence="1">
    <location>
        <begin position="1"/>
        <end position="23"/>
    </location>
</feature>
<name>A0ABM0K5K5_APLCA</name>